<keyword evidence="2" id="KW-1185">Reference proteome</keyword>
<dbReference type="OrthoDB" id="10430951at2759"/>
<protein>
    <submittedName>
        <fullName evidence="1">Uncharacterized protein</fullName>
    </submittedName>
</protein>
<dbReference type="EMBL" id="BGPR01000027">
    <property type="protein sequence ID" value="GBL81978.1"/>
    <property type="molecule type" value="Genomic_DNA"/>
</dbReference>
<dbReference type="AlphaFoldDB" id="A0A4Y2AQI7"/>
<evidence type="ECO:0000313" key="1">
    <source>
        <dbReference type="EMBL" id="GBL81978.1"/>
    </source>
</evidence>
<organism evidence="1 2">
    <name type="scientific">Araneus ventricosus</name>
    <name type="common">Orbweaver spider</name>
    <name type="synonym">Epeira ventricosa</name>
    <dbReference type="NCBI Taxonomy" id="182803"/>
    <lineage>
        <taxon>Eukaryota</taxon>
        <taxon>Metazoa</taxon>
        <taxon>Ecdysozoa</taxon>
        <taxon>Arthropoda</taxon>
        <taxon>Chelicerata</taxon>
        <taxon>Arachnida</taxon>
        <taxon>Araneae</taxon>
        <taxon>Araneomorphae</taxon>
        <taxon>Entelegynae</taxon>
        <taxon>Araneoidea</taxon>
        <taxon>Araneidae</taxon>
        <taxon>Araneus</taxon>
    </lineage>
</organism>
<reference evidence="1 2" key="1">
    <citation type="journal article" date="2019" name="Sci. Rep.">
        <title>Orb-weaving spider Araneus ventricosus genome elucidates the spidroin gene catalogue.</title>
        <authorList>
            <person name="Kono N."/>
            <person name="Nakamura H."/>
            <person name="Ohtoshi R."/>
            <person name="Moran D.A.P."/>
            <person name="Shinohara A."/>
            <person name="Yoshida Y."/>
            <person name="Fujiwara M."/>
            <person name="Mori M."/>
            <person name="Tomita M."/>
            <person name="Arakawa K."/>
        </authorList>
    </citation>
    <scope>NUCLEOTIDE SEQUENCE [LARGE SCALE GENOMIC DNA]</scope>
</reference>
<proteinExistence type="predicted"/>
<comment type="caution">
    <text evidence="1">The sequence shown here is derived from an EMBL/GenBank/DDBJ whole genome shotgun (WGS) entry which is preliminary data.</text>
</comment>
<evidence type="ECO:0000313" key="2">
    <source>
        <dbReference type="Proteomes" id="UP000499080"/>
    </source>
</evidence>
<name>A0A4Y2AQI7_ARAVE</name>
<dbReference type="Proteomes" id="UP000499080">
    <property type="component" value="Unassembled WGS sequence"/>
</dbReference>
<gene>
    <name evidence="1" type="ORF">AVEN_50558_1</name>
</gene>
<sequence>MQSETFQTYTKIGVTTGENNSRMVSVVHSLTLSADDLKKYYTCWEYGECQDETSKKNLEGCIEKLNPKEFQSYFQFLSNNYYSFNSDSLDGKIKEYCTYDNDKKQDVFDKIMDADFGFLKKASDEGNEGTQSRITQTILCVYNVFQNLQSEGKCHKES</sequence>
<accession>A0A4Y2AQI7</accession>